<evidence type="ECO:0000313" key="1">
    <source>
        <dbReference type="EMBL" id="MBU9723961.1"/>
    </source>
</evidence>
<evidence type="ECO:0000313" key="2">
    <source>
        <dbReference type="Proteomes" id="UP000790580"/>
    </source>
</evidence>
<name>A0ABS6K0Y0_9BACI</name>
<sequence>MRLLKTGIISLFTFLLLTGCLYPDERRIENSVPYSDQLQAVENAVLQYRQDYGAVPVKTREEDTPIFRRYPINFTQLVPGYLQSAPGNSFENGGVFQYVLIHPERMPEVKLIDLRVSREIQNFHQRILEYRRTNNFAPVNEAIGDGILSIDFKALNYDNEPAVSSPFHSDHKLPLLMQTDGEIIVDYSMDIMHYINEYGMGEYVEGDDLRWLLVDHSPFVPVNSLPQTMKDGEIVFMSGSESIE</sequence>
<gene>
    <name evidence="1" type="ORF">KS407_21290</name>
</gene>
<dbReference type="EMBL" id="JAHQCR010000088">
    <property type="protein sequence ID" value="MBU9723961.1"/>
    <property type="molecule type" value="Genomic_DNA"/>
</dbReference>
<dbReference type="RefSeq" id="WP_088075076.1">
    <property type="nucleotide sequence ID" value="NZ_JAHQCR010000088.1"/>
</dbReference>
<accession>A0ABS6K0Y0</accession>
<reference evidence="1 2" key="1">
    <citation type="submission" date="2021-06" db="EMBL/GenBank/DDBJ databases">
        <title>Bacillus sp. RD4P76, an endophyte from a halophyte.</title>
        <authorList>
            <person name="Sun J.-Q."/>
        </authorList>
    </citation>
    <scope>NUCLEOTIDE SEQUENCE [LARGE SCALE GENOMIC DNA]</scope>
    <source>
        <strain evidence="1 2">JCM 17098</strain>
    </source>
</reference>
<organism evidence="1 2">
    <name type="scientific">Evansella alkalicola</name>
    <dbReference type="NCBI Taxonomy" id="745819"/>
    <lineage>
        <taxon>Bacteria</taxon>
        <taxon>Bacillati</taxon>
        <taxon>Bacillota</taxon>
        <taxon>Bacilli</taxon>
        <taxon>Bacillales</taxon>
        <taxon>Bacillaceae</taxon>
        <taxon>Evansella</taxon>
    </lineage>
</organism>
<proteinExistence type="predicted"/>
<keyword evidence="2" id="KW-1185">Reference proteome</keyword>
<dbReference type="Proteomes" id="UP000790580">
    <property type="component" value="Unassembled WGS sequence"/>
</dbReference>
<protein>
    <submittedName>
        <fullName evidence="1">Uncharacterized protein</fullName>
    </submittedName>
</protein>
<dbReference type="PROSITE" id="PS51257">
    <property type="entry name" value="PROKAR_LIPOPROTEIN"/>
    <property type="match status" value="1"/>
</dbReference>
<comment type="caution">
    <text evidence="1">The sequence shown here is derived from an EMBL/GenBank/DDBJ whole genome shotgun (WGS) entry which is preliminary data.</text>
</comment>